<dbReference type="HOGENOM" id="CLU_2400087_0_0_1"/>
<dbReference type="Proteomes" id="UP000002668">
    <property type="component" value="Genome"/>
</dbReference>
<feature type="region of interest" description="Disordered" evidence="1">
    <location>
        <begin position="1"/>
        <end position="27"/>
    </location>
</feature>
<evidence type="ECO:0000313" key="2">
    <source>
        <dbReference type="EMBL" id="CBY01070.1"/>
    </source>
</evidence>
<evidence type="ECO:0000256" key="1">
    <source>
        <dbReference type="SAM" id="MobiDB-lite"/>
    </source>
</evidence>
<feature type="compositionally biased region" description="Basic and acidic residues" evidence="1">
    <location>
        <begin position="65"/>
        <end position="82"/>
    </location>
</feature>
<name>E5ABM9_LEPMJ</name>
<protein>
    <submittedName>
        <fullName evidence="2">Predicted protein</fullName>
    </submittedName>
</protein>
<dbReference type="InParanoid" id="E5ABM9"/>
<sequence>MSLQLGTPDRGTEHKHRSLPPSDLRQSGNLRHTCLLCAGLHTLEALIRDASGDGGRLYGTVEDVGGGRRDSARRDFDGDLHQPKPTADRWPAS</sequence>
<dbReference type="VEuPathDB" id="FungiDB:LEMA_uP022000.1"/>
<organism evidence="3">
    <name type="scientific">Leptosphaeria maculans (strain JN3 / isolate v23.1.3 / race Av1-4-5-6-7-8)</name>
    <name type="common">Blackleg fungus</name>
    <name type="synonym">Phoma lingam</name>
    <dbReference type="NCBI Taxonomy" id="985895"/>
    <lineage>
        <taxon>Eukaryota</taxon>
        <taxon>Fungi</taxon>
        <taxon>Dikarya</taxon>
        <taxon>Ascomycota</taxon>
        <taxon>Pezizomycotina</taxon>
        <taxon>Dothideomycetes</taxon>
        <taxon>Pleosporomycetidae</taxon>
        <taxon>Pleosporales</taxon>
        <taxon>Pleosporineae</taxon>
        <taxon>Leptosphaeriaceae</taxon>
        <taxon>Plenodomus</taxon>
        <taxon>Plenodomus lingam/Leptosphaeria maculans species complex</taxon>
    </lineage>
</organism>
<dbReference type="EMBL" id="FP929138">
    <property type="protein sequence ID" value="CBY01070.1"/>
    <property type="molecule type" value="Genomic_DNA"/>
</dbReference>
<feature type="region of interest" description="Disordered" evidence="1">
    <location>
        <begin position="51"/>
        <end position="93"/>
    </location>
</feature>
<keyword evidence="3" id="KW-1185">Reference proteome</keyword>
<evidence type="ECO:0000313" key="3">
    <source>
        <dbReference type="Proteomes" id="UP000002668"/>
    </source>
</evidence>
<dbReference type="AlphaFoldDB" id="E5ABM9"/>
<dbReference type="OrthoDB" id="10444017at2759"/>
<reference evidence="3" key="1">
    <citation type="journal article" date="2011" name="Nat. Commun.">
        <title>Effector diversification within compartments of the Leptosphaeria maculans genome affected by Repeat-Induced Point mutations.</title>
        <authorList>
            <person name="Rouxel T."/>
            <person name="Grandaubert J."/>
            <person name="Hane J.K."/>
            <person name="Hoede C."/>
            <person name="van de Wouw A.P."/>
            <person name="Couloux A."/>
            <person name="Dominguez V."/>
            <person name="Anthouard V."/>
            <person name="Bally P."/>
            <person name="Bourras S."/>
            <person name="Cozijnsen A.J."/>
            <person name="Ciuffetti L.M."/>
            <person name="Degrave A."/>
            <person name="Dilmaghani A."/>
            <person name="Duret L."/>
            <person name="Fudal I."/>
            <person name="Goodwin S.B."/>
            <person name="Gout L."/>
            <person name="Glaser N."/>
            <person name="Linglin J."/>
            <person name="Kema G.H.J."/>
            <person name="Lapalu N."/>
            <person name="Lawrence C.B."/>
            <person name="May K."/>
            <person name="Meyer M."/>
            <person name="Ollivier B."/>
            <person name="Poulain J."/>
            <person name="Schoch C.L."/>
            <person name="Simon A."/>
            <person name="Spatafora J.W."/>
            <person name="Stachowiak A."/>
            <person name="Turgeon B.G."/>
            <person name="Tyler B.M."/>
            <person name="Vincent D."/>
            <person name="Weissenbach J."/>
            <person name="Amselem J."/>
            <person name="Quesneville H."/>
            <person name="Oliver R.P."/>
            <person name="Wincker P."/>
            <person name="Balesdent M.-H."/>
            <person name="Howlett B.J."/>
        </authorList>
    </citation>
    <scope>NUCLEOTIDE SEQUENCE [LARGE SCALE GENOMIC DNA]</scope>
    <source>
        <strain evidence="3">JN3 / isolate v23.1.3 / race Av1-4-5-6-7-8</strain>
    </source>
</reference>
<gene>
    <name evidence="2" type="ORF">LEMA_uP022000.1</name>
</gene>
<accession>E5ABM9</accession>
<proteinExistence type="predicted"/>